<evidence type="ECO:0000259" key="1">
    <source>
        <dbReference type="Pfam" id="PF12680"/>
    </source>
</evidence>
<dbReference type="Proteomes" id="UP000295678">
    <property type="component" value="Unassembled WGS sequence"/>
</dbReference>
<name>A0A4R3MIN8_9HYPH</name>
<dbReference type="InterPro" id="IPR032710">
    <property type="entry name" value="NTF2-like_dom_sf"/>
</dbReference>
<dbReference type="SUPFAM" id="SSF54427">
    <property type="entry name" value="NTF2-like"/>
    <property type="match status" value="1"/>
</dbReference>
<dbReference type="InterPro" id="IPR037401">
    <property type="entry name" value="SnoaL-like"/>
</dbReference>
<feature type="domain" description="SnoaL-like" evidence="1">
    <location>
        <begin position="19"/>
        <end position="115"/>
    </location>
</feature>
<dbReference type="Gene3D" id="3.10.450.50">
    <property type="match status" value="1"/>
</dbReference>
<organism evidence="2 3">
    <name type="scientific">Tepidamorphus gemmatus</name>
    <dbReference type="NCBI Taxonomy" id="747076"/>
    <lineage>
        <taxon>Bacteria</taxon>
        <taxon>Pseudomonadati</taxon>
        <taxon>Pseudomonadota</taxon>
        <taxon>Alphaproteobacteria</taxon>
        <taxon>Hyphomicrobiales</taxon>
        <taxon>Tepidamorphaceae</taxon>
        <taxon>Tepidamorphus</taxon>
    </lineage>
</organism>
<dbReference type="EMBL" id="SMAK01000004">
    <property type="protein sequence ID" value="TCT11575.1"/>
    <property type="molecule type" value="Genomic_DNA"/>
</dbReference>
<proteinExistence type="predicted"/>
<sequence>MDQLATEPPTDGAAGTLVRFLRLIEARDLVAASKLLAEDFRMVFPGGVEMRRLEELVEWSRGRYRFVCKRFERIESTGTAVWVSGTLSGEWLDGRPFERIRFVDRFELANGLIVRQDVWNDIAETLLAEIRSADLGARSA</sequence>
<dbReference type="RefSeq" id="WP_132806314.1">
    <property type="nucleotide sequence ID" value="NZ_SMAK01000004.1"/>
</dbReference>
<evidence type="ECO:0000313" key="2">
    <source>
        <dbReference type="EMBL" id="TCT11575.1"/>
    </source>
</evidence>
<evidence type="ECO:0000313" key="3">
    <source>
        <dbReference type="Proteomes" id="UP000295678"/>
    </source>
</evidence>
<gene>
    <name evidence="2" type="ORF">EDC22_104338</name>
</gene>
<dbReference type="OrthoDB" id="8635217at2"/>
<protein>
    <submittedName>
        <fullName evidence="2">SnoaL-like protein</fullName>
    </submittedName>
</protein>
<keyword evidence="3" id="KW-1185">Reference proteome</keyword>
<accession>A0A4R3MIN8</accession>
<comment type="caution">
    <text evidence="2">The sequence shown here is derived from an EMBL/GenBank/DDBJ whole genome shotgun (WGS) entry which is preliminary data.</text>
</comment>
<dbReference type="Pfam" id="PF12680">
    <property type="entry name" value="SnoaL_2"/>
    <property type="match status" value="1"/>
</dbReference>
<dbReference type="AlphaFoldDB" id="A0A4R3MIN8"/>
<reference evidence="2 3" key="1">
    <citation type="submission" date="2019-03" db="EMBL/GenBank/DDBJ databases">
        <title>Genomic Encyclopedia of Type Strains, Phase IV (KMG-IV): sequencing the most valuable type-strain genomes for metagenomic binning, comparative biology and taxonomic classification.</title>
        <authorList>
            <person name="Goeker M."/>
        </authorList>
    </citation>
    <scope>NUCLEOTIDE SEQUENCE [LARGE SCALE GENOMIC DNA]</scope>
    <source>
        <strain evidence="2 3">DSM 19345</strain>
    </source>
</reference>